<sequence length="196" mass="21376">MALPNGPKEDRIPPSRVHRSIHPSLLLIEVGKGAFVARPAETRGPLRLPDHRDRELVRARGVGAEHEGDAVYVPHGLGAARVPPISPWHVRARGQAPEQQPRLVHVIDSLWGVGLEGAVDVLHRRRSQCQVDFASLPVHGDVANVKPLQKAPHPAMAGRKAGDAPTSCDHGSAFLQQSGGDWYSPMTEGIYRRYHS</sequence>
<gene>
    <name evidence="1" type="ORF">I4F81_006135</name>
</gene>
<evidence type="ECO:0000313" key="1">
    <source>
        <dbReference type="EMBL" id="KAK1863581.1"/>
    </source>
</evidence>
<evidence type="ECO:0000313" key="2">
    <source>
        <dbReference type="Proteomes" id="UP000798662"/>
    </source>
</evidence>
<proteinExistence type="predicted"/>
<keyword evidence="2" id="KW-1185">Reference proteome</keyword>
<comment type="caution">
    <text evidence="1">The sequence shown here is derived from an EMBL/GenBank/DDBJ whole genome shotgun (WGS) entry which is preliminary data.</text>
</comment>
<organism evidence="1 2">
    <name type="scientific">Pyropia yezoensis</name>
    <name type="common">Susabi-nori</name>
    <name type="synonym">Porphyra yezoensis</name>
    <dbReference type="NCBI Taxonomy" id="2788"/>
    <lineage>
        <taxon>Eukaryota</taxon>
        <taxon>Rhodophyta</taxon>
        <taxon>Bangiophyceae</taxon>
        <taxon>Bangiales</taxon>
        <taxon>Bangiaceae</taxon>
        <taxon>Pyropia</taxon>
    </lineage>
</organism>
<accession>A0ACC3BZW7</accession>
<dbReference type="EMBL" id="CM020619">
    <property type="protein sequence ID" value="KAK1863581.1"/>
    <property type="molecule type" value="Genomic_DNA"/>
</dbReference>
<name>A0ACC3BZW7_PYRYE</name>
<dbReference type="Proteomes" id="UP000798662">
    <property type="component" value="Chromosome 2"/>
</dbReference>
<reference evidence="1" key="1">
    <citation type="submission" date="2019-11" db="EMBL/GenBank/DDBJ databases">
        <title>Nori genome reveals adaptations in red seaweeds to the harsh intertidal environment.</title>
        <authorList>
            <person name="Wang D."/>
            <person name="Mao Y."/>
        </authorList>
    </citation>
    <scope>NUCLEOTIDE SEQUENCE</scope>
    <source>
        <tissue evidence="1">Gametophyte</tissue>
    </source>
</reference>
<protein>
    <submittedName>
        <fullName evidence="1">Uncharacterized protein</fullName>
    </submittedName>
</protein>